<evidence type="ECO:0000313" key="2">
    <source>
        <dbReference type="Proteomes" id="UP000821845"/>
    </source>
</evidence>
<accession>A0ACB7TAU2</accession>
<comment type="caution">
    <text evidence="1">The sequence shown here is derived from an EMBL/GenBank/DDBJ whole genome shotgun (WGS) entry which is preliminary data.</text>
</comment>
<organism evidence="1 2">
    <name type="scientific">Hyalomma asiaticum</name>
    <name type="common">Tick</name>
    <dbReference type="NCBI Taxonomy" id="266040"/>
    <lineage>
        <taxon>Eukaryota</taxon>
        <taxon>Metazoa</taxon>
        <taxon>Ecdysozoa</taxon>
        <taxon>Arthropoda</taxon>
        <taxon>Chelicerata</taxon>
        <taxon>Arachnida</taxon>
        <taxon>Acari</taxon>
        <taxon>Parasitiformes</taxon>
        <taxon>Ixodida</taxon>
        <taxon>Ixodoidea</taxon>
        <taxon>Ixodidae</taxon>
        <taxon>Hyalomminae</taxon>
        <taxon>Hyalomma</taxon>
    </lineage>
</organism>
<protein>
    <submittedName>
        <fullName evidence="1">Uncharacterized protein</fullName>
    </submittedName>
</protein>
<proteinExistence type="predicted"/>
<dbReference type="Proteomes" id="UP000821845">
    <property type="component" value="Chromosome 10"/>
</dbReference>
<name>A0ACB7TAU2_HYAAI</name>
<dbReference type="EMBL" id="CM023490">
    <property type="protein sequence ID" value="KAH6943274.1"/>
    <property type="molecule type" value="Genomic_DNA"/>
</dbReference>
<sequence>MAPLCWSVDVDDDYTTASTVSRHLRLREPWPAVPLASHCVVYNARDWGERAAVCTARQRPVPFGSGTGGTPWTTESFVRCAMNAEPAMEARPRPVQDKTPPGGGGGVDEAYMSSSQRPDSPTDSALPPSDRCSPVNHKGGGSSGSPSYSDAEETFECDVEEEDYGVMDVGKTPLSSDSFRSTSSSGGSTGGGGSGSGRRHLPQRNSWLRTSLRRSGPSGLLVSECPRRGSFEAEDLLPLGVSSSNHHHQQQEEEERRQQCVDELGDQVHQLQGQVAALSESLASNGDLYRRVKQENATLVHRIHNLEEQIRELEVRSEERVHEEERRLKDALSRQERESALELERCGTQLRALQQEQRALQEEALRLRALTDRLKGEKEQALEQLDQSQAQLAQLREEHQRLQELCRREREEAQAQRSLQAQLLQEVGRELEELRRLRTDRDGRPRSPSLLDMLPARCVELQSQLEAVREENRALREANEELQAQLLSSHVHEGQCLVAGGGGHRAADGAASLATEFSNLEELSKDKLIDTVKHEKEDNVRLRAYIDGILLNIIENHPQLLEVKPVV</sequence>
<keyword evidence="2" id="KW-1185">Reference proteome</keyword>
<reference evidence="1" key="1">
    <citation type="submission" date="2020-05" db="EMBL/GenBank/DDBJ databases">
        <title>Large-scale comparative analyses of tick genomes elucidate their genetic diversity and vector capacities.</title>
        <authorList>
            <person name="Jia N."/>
            <person name="Wang J."/>
            <person name="Shi W."/>
            <person name="Du L."/>
            <person name="Sun Y."/>
            <person name="Zhan W."/>
            <person name="Jiang J."/>
            <person name="Wang Q."/>
            <person name="Zhang B."/>
            <person name="Ji P."/>
            <person name="Sakyi L.B."/>
            <person name="Cui X."/>
            <person name="Yuan T."/>
            <person name="Jiang B."/>
            <person name="Yang W."/>
            <person name="Lam T.T.-Y."/>
            <person name="Chang Q."/>
            <person name="Ding S."/>
            <person name="Wang X."/>
            <person name="Zhu J."/>
            <person name="Ruan X."/>
            <person name="Zhao L."/>
            <person name="Wei J."/>
            <person name="Que T."/>
            <person name="Du C."/>
            <person name="Cheng J."/>
            <person name="Dai P."/>
            <person name="Han X."/>
            <person name="Huang E."/>
            <person name="Gao Y."/>
            <person name="Liu J."/>
            <person name="Shao H."/>
            <person name="Ye R."/>
            <person name="Li L."/>
            <person name="Wei W."/>
            <person name="Wang X."/>
            <person name="Wang C."/>
            <person name="Yang T."/>
            <person name="Huo Q."/>
            <person name="Li W."/>
            <person name="Guo W."/>
            <person name="Chen H."/>
            <person name="Zhou L."/>
            <person name="Ni X."/>
            <person name="Tian J."/>
            <person name="Zhou Y."/>
            <person name="Sheng Y."/>
            <person name="Liu T."/>
            <person name="Pan Y."/>
            <person name="Xia L."/>
            <person name="Li J."/>
            <person name="Zhao F."/>
            <person name="Cao W."/>
        </authorList>
    </citation>
    <scope>NUCLEOTIDE SEQUENCE</scope>
    <source>
        <strain evidence="1">Hyas-2018</strain>
    </source>
</reference>
<gene>
    <name evidence="1" type="ORF">HPB50_018403</name>
</gene>
<evidence type="ECO:0000313" key="1">
    <source>
        <dbReference type="EMBL" id="KAH6943274.1"/>
    </source>
</evidence>